<evidence type="ECO:0000259" key="2">
    <source>
        <dbReference type="PROSITE" id="PS50011"/>
    </source>
</evidence>
<evidence type="ECO:0000313" key="3">
    <source>
        <dbReference type="EMBL" id="TKD11979.1"/>
    </source>
</evidence>
<dbReference type="InterPro" id="IPR053235">
    <property type="entry name" value="Ser_Thr_kinase"/>
</dbReference>
<dbReference type="OrthoDB" id="5509022at2"/>
<dbReference type="InterPro" id="IPR011009">
    <property type="entry name" value="Kinase-like_dom_sf"/>
</dbReference>
<dbReference type="PANTHER" id="PTHR24361:SF613">
    <property type="entry name" value="NUCLEAR RECEPTOR-BINDING PROTEIN-RELATED"/>
    <property type="match status" value="1"/>
</dbReference>
<dbReference type="PANTHER" id="PTHR24361">
    <property type="entry name" value="MITOGEN-ACTIVATED KINASE KINASE KINASE"/>
    <property type="match status" value="1"/>
</dbReference>
<dbReference type="Gene3D" id="3.30.200.20">
    <property type="entry name" value="Phosphorylase Kinase, domain 1"/>
    <property type="match status" value="1"/>
</dbReference>
<feature type="compositionally biased region" description="Low complexity" evidence="1">
    <location>
        <begin position="517"/>
        <end position="530"/>
    </location>
</feature>
<sequence>MPSESLSSTPPNSDPRVGEPSDAEPSASGFSLARRNSSAAGGGSDTRTSIAGSGAQRAGTSGASAGATAAGTSFGGAGASTDATPGSAPKRSADVTGAAGAPSFAREGAPRCAAATTIDAAAKITIAEPRARGGTDLTPPFYAENARRQPTSWRADVVSPNGSSHRVRQTQASSQTNAALAPPSAFPPSAEWCNRQYVDLRPGDRVDRYTLIRPLGEGGQGAVWQVVDPLDEGATRALKLVHLSEAGQAAFARARREAKILAALDHPGLCACHALFEDLDKGLVGVVLDLVQGSTLDAAMHDRRMSKGHRFAALVQVVDVLAYVHAAGLAHRDLKPANVLVTDAFWETPHQPGAVKVIDFGIAVPIGNPQRLTAVGGVIGTVRYLAPELFRPRPSRRAAAEESCARDMFAFGVIAWELLWGTHPAGLGPSASFEAMAQRYADIEAGRRPWPSPSLSGPWGTAIAACLSLGPEDRPEHGAALASVLKTGAPPPSRRAPSGALPSRTEPHAPAPAPFVPRTEPMAPAARTAPMPAPRHSSARVRRDEPSGRGARGAMYALAGAIALLAGAIYLKPPEKFAADDVPLLSLPTPNPSGTALVPSSSPPNTVEQDRAGVCCGGLACNTTKQDTRGTWCEKKPEQCAKCSSGRPYVPGRCAEMLPLDRPFLLRLAHLNGGQADLSVCFRRADDPRSEEQCIAAAQGADASRNGTIARERRLSVTAGQLSHKPGLEITIKDSRGETVAHGNHIFHPKGLLTSALCVGTEFRIGDRQIPVAFYLDDPSP</sequence>
<dbReference type="Pfam" id="PF00069">
    <property type="entry name" value="Pkinase"/>
    <property type="match status" value="1"/>
</dbReference>
<proteinExistence type="predicted"/>
<dbReference type="Gene3D" id="1.10.510.10">
    <property type="entry name" value="Transferase(Phosphotransferase) domain 1"/>
    <property type="match status" value="1"/>
</dbReference>
<dbReference type="SUPFAM" id="SSF56112">
    <property type="entry name" value="Protein kinase-like (PK-like)"/>
    <property type="match status" value="1"/>
</dbReference>
<dbReference type="SMART" id="SM00220">
    <property type="entry name" value="S_TKc"/>
    <property type="match status" value="1"/>
</dbReference>
<dbReference type="GO" id="GO:0005737">
    <property type="term" value="C:cytoplasm"/>
    <property type="evidence" value="ECO:0007669"/>
    <property type="project" value="TreeGrafter"/>
</dbReference>
<evidence type="ECO:0000313" key="4">
    <source>
        <dbReference type="Proteomes" id="UP000309215"/>
    </source>
</evidence>
<feature type="compositionally biased region" description="Low complexity" evidence="1">
    <location>
        <begin position="51"/>
        <end position="72"/>
    </location>
</feature>
<gene>
    <name evidence="3" type="ORF">E8A74_07095</name>
</gene>
<dbReference type="InterPro" id="IPR008271">
    <property type="entry name" value="Ser/Thr_kinase_AS"/>
</dbReference>
<feature type="compositionally biased region" description="Polar residues" evidence="1">
    <location>
        <begin position="1"/>
        <end position="11"/>
    </location>
</feature>
<dbReference type="CDD" id="cd14014">
    <property type="entry name" value="STKc_PknB_like"/>
    <property type="match status" value="1"/>
</dbReference>
<dbReference type="AlphaFoldDB" id="A0A4U1JHC5"/>
<feature type="region of interest" description="Disordered" evidence="1">
    <location>
        <begin position="485"/>
        <end position="549"/>
    </location>
</feature>
<keyword evidence="3" id="KW-0723">Serine/threonine-protein kinase</keyword>
<protein>
    <submittedName>
        <fullName evidence="3">Serine/threonine protein kinase</fullName>
    </submittedName>
</protein>
<feature type="compositionally biased region" description="Low complexity" evidence="1">
    <location>
        <begin position="495"/>
        <end position="504"/>
    </location>
</feature>
<dbReference type="GO" id="GO:0005524">
    <property type="term" value="F:ATP binding"/>
    <property type="evidence" value="ECO:0007669"/>
    <property type="project" value="InterPro"/>
</dbReference>
<name>A0A4U1JHC5_9BACT</name>
<organism evidence="3 4">
    <name type="scientific">Polyangium fumosum</name>
    <dbReference type="NCBI Taxonomy" id="889272"/>
    <lineage>
        <taxon>Bacteria</taxon>
        <taxon>Pseudomonadati</taxon>
        <taxon>Myxococcota</taxon>
        <taxon>Polyangia</taxon>
        <taxon>Polyangiales</taxon>
        <taxon>Polyangiaceae</taxon>
        <taxon>Polyangium</taxon>
    </lineage>
</organism>
<evidence type="ECO:0000256" key="1">
    <source>
        <dbReference type="SAM" id="MobiDB-lite"/>
    </source>
</evidence>
<feature type="compositionally biased region" description="Polar residues" evidence="1">
    <location>
        <begin position="34"/>
        <end position="50"/>
    </location>
</feature>
<dbReference type="InterPro" id="IPR000719">
    <property type="entry name" value="Prot_kinase_dom"/>
</dbReference>
<dbReference type="PROSITE" id="PS50011">
    <property type="entry name" value="PROTEIN_KINASE_DOM"/>
    <property type="match status" value="1"/>
</dbReference>
<accession>A0A4U1JHC5</accession>
<feature type="domain" description="Protein kinase" evidence="2">
    <location>
        <begin position="209"/>
        <end position="486"/>
    </location>
</feature>
<dbReference type="EMBL" id="SSMQ01000005">
    <property type="protein sequence ID" value="TKD11979.1"/>
    <property type="molecule type" value="Genomic_DNA"/>
</dbReference>
<keyword evidence="4" id="KW-1185">Reference proteome</keyword>
<dbReference type="GO" id="GO:0004674">
    <property type="term" value="F:protein serine/threonine kinase activity"/>
    <property type="evidence" value="ECO:0007669"/>
    <property type="project" value="UniProtKB-KW"/>
</dbReference>
<keyword evidence="3" id="KW-0418">Kinase</keyword>
<dbReference type="PROSITE" id="PS00108">
    <property type="entry name" value="PROTEIN_KINASE_ST"/>
    <property type="match status" value="1"/>
</dbReference>
<feature type="region of interest" description="Disordered" evidence="1">
    <location>
        <begin position="1"/>
        <end position="110"/>
    </location>
</feature>
<comment type="caution">
    <text evidence="3">The sequence shown here is derived from an EMBL/GenBank/DDBJ whole genome shotgun (WGS) entry which is preliminary data.</text>
</comment>
<reference evidence="3 4" key="1">
    <citation type="submission" date="2019-04" db="EMBL/GenBank/DDBJ databases">
        <authorList>
            <person name="Li Y."/>
            <person name="Wang J."/>
        </authorList>
    </citation>
    <scope>NUCLEOTIDE SEQUENCE [LARGE SCALE GENOMIC DNA]</scope>
    <source>
        <strain evidence="3 4">DSM 14668</strain>
    </source>
</reference>
<keyword evidence="3" id="KW-0808">Transferase</keyword>
<dbReference type="Proteomes" id="UP000309215">
    <property type="component" value="Unassembled WGS sequence"/>
</dbReference>